<dbReference type="GO" id="GO:0003677">
    <property type="term" value="F:DNA binding"/>
    <property type="evidence" value="ECO:0007669"/>
    <property type="project" value="InterPro"/>
</dbReference>
<proteinExistence type="predicted"/>
<accession>A0A2N7S6A6</accession>
<dbReference type="EMBL" id="PNQX01000001">
    <property type="protein sequence ID" value="PMQ21647.1"/>
    <property type="molecule type" value="Genomic_DNA"/>
</dbReference>
<organism evidence="1 2">
    <name type="scientific">Glutamicibacter arilaitensis</name>
    <dbReference type="NCBI Taxonomy" id="256701"/>
    <lineage>
        <taxon>Bacteria</taxon>
        <taxon>Bacillati</taxon>
        <taxon>Actinomycetota</taxon>
        <taxon>Actinomycetes</taxon>
        <taxon>Micrococcales</taxon>
        <taxon>Micrococcaceae</taxon>
        <taxon>Glutamicibacter</taxon>
    </lineage>
</organism>
<keyword evidence="1" id="KW-0489">Methyltransferase</keyword>
<keyword evidence="1" id="KW-0808">Transferase</keyword>
<name>A0A2N7S6A6_9MICC</name>
<dbReference type="AlphaFoldDB" id="A0A2N7S6A6"/>
<reference evidence="1 2" key="1">
    <citation type="journal article" date="2017" name="Elife">
        <title>Extensive horizontal gene transfer in cheese-associated bacteria.</title>
        <authorList>
            <person name="Bonham K.S."/>
            <person name="Wolfe B.E."/>
            <person name="Dutton R.J."/>
        </authorList>
    </citation>
    <scope>NUCLEOTIDE SEQUENCE [LARGE SCALE GENOMIC DNA]</scope>
    <source>
        <strain evidence="1 2">JB182</strain>
    </source>
</reference>
<sequence length="159" mass="17260">MGGRQRKTRWLTPRPIVEALGEFDLDPCGAPGHELARQTFQIDDGQDGLALPWDGRVWLNPPYGKLTAPFLGKLAEHGTGTALVFARTETKMFFDHVWPAAAGILFMQGRVTFWDESGTPAKGNGGAASVLIAYGDYDAARLKESGLGRFIDLREGLAA</sequence>
<dbReference type="GO" id="GO:0009007">
    <property type="term" value="F:site-specific DNA-methyltransferase (adenine-specific) activity"/>
    <property type="evidence" value="ECO:0007669"/>
    <property type="project" value="InterPro"/>
</dbReference>
<dbReference type="Proteomes" id="UP000235739">
    <property type="component" value="Unassembled WGS sequence"/>
</dbReference>
<comment type="caution">
    <text evidence="1">The sequence shown here is derived from an EMBL/GenBank/DDBJ whole genome shotgun (WGS) entry which is preliminary data.</text>
</comment>
<evidence type="ECO:0000313" key="1">
    <source>
        <dbReference type="EMBL" id="PMQ21647.1"/>
    </source>
</evidence>
<protein>
    <submittedName>
        <fullName evidence="1">Adenine methyltransferase</fullName>
    </submittedName>
</protein>
<dbReference type="GO" id="GO:0032259">
    <property type="term" value="P:methylation"/>
    <property type="evidence" value="ECO:0007669"/>
    <property type="project" value="UniProtKB-KW"/>
</dbReference>
<gene>
    <name evidence="1" type="ORF">CIK84_08985</name>
</gene>
<dbReference type="InterPro" id="IPR008593">
    <property type="entry name" value="Dam_MeTrfase"/>
</dbReference>
<dbReference type="Pfam" id="PF05869">
    <property type="entry name" value="Dam"/>
    <property type="match status" value="1"/>
</dbReference>
<dbReference type="GO" id="GO:0009307">
    <property type="term" value="P:DNA restriction-modification system"/>
    <property type="evidence" value="ECO:0007669"/>
    <property type="project" value="InterPro"/>
</dbReference>
<evidence type="ECO:0000313" key="2">
    <source>
        <dbReference type="Proteomes" id="UP000235739"/>
    </source>
</evidence>